<dbReference type="EMBL" id="JAPMOS010000001">
    <property type="protein sequence ID" value="KAJ4462855.1"/>
    <property type="molecule type" value="Genomic_DNA"/>
</dbReference>
<evidence type="ECO:0000313" key="1">
    <source>
        <dbReference type="EMBL" id="KAJ4462855.1"/>
    </source>
</evidence>
<protein>
    <recommendedName>
        <fullName evidence="3">Alpha-galactosidase</fullName>
    </recommendedName>
</protein>
<dbReference type="Proteomes" id="UP001141327">
    <property type="component" value="Unassembled WGS sequence"/>
</dbReference>
<keyword evidence="2" id="KW-1185">Reference proteome</keyword>
<comment type="caution">
    <text evidence="1">The sequence shown here is derived from an EMBL/GenBank/DDBJ whole genome shotgun (WGS) entry which is preliminary data.</text>
</comment>
<evidence type="ECO:0000313" key="2">
    <source>
        <dbReference type="Proteomes" id="UP001141327"/>
    </source>
</evidence>
<accession>A0ABQ8V192</accession>
<evidence type="ECO:0008006" key="3">
    <source>
        <dbReference type="Google" id="ProtNLM"/>
    </source>
</evidence>
<organism evidence="1 2">
    <name type="scientific">Paratrimastix pyriformis</name>
    <dbReference type="NCBI Taxonomy" id="342808"/>
    <lineage>
        <taxon>Eukaryota</taxon>
        <taxon>Metamonada</taxon>
        <taxon>Preaxostyla</taxon>
        <taxon>Paratrimastigidae</taxon>
        <taxon>Paratrimastix</taxon>
    </lineage>
</organism>
<reference evidence="1" key="1">
    <citation type="journal article" date="2022" name="bioRxiv">
        <title>Genomics of Preaxostyla Flagellates Illuminates Evolutionary Transitions and the Path Towards Mitochondrial Loss.</title>
        <authorList>
            <person name="Novak L.V.F."/>
            <person name="Treitli S.C."/>
            <person name="Pyrih J."/>
            <person name="Halakuc P."/>
            <person name="Pipaliya S.V."/>
            <person name="Vacek V."/>
            <person name="Brzon O."/>
            <person name="Soukal P."/>
            <person name="Eme L."/>
            <person name="Dacks J.B."/>
            <person name="Karnkowska A."/>
            <person name="Elias M."/>
            <person name="Hampl V."/>
        </authorList>
    </citation>
    <scope>NUCLEOTIDE SEQUENCE</scope>
    <source>
        <strain evidence="1">RCP-MX</strain>
    </source>
</reference>
<gene>
    <name evidence="1" type="ORF">PAPYR_53</name>
</gene>
<proteinExistence type="predicted"/>
<sequence>MSTDRFSAVWEFIQGVDFDGSDICERPDLRDNVEALKAHALTLPNCVGFNTNGWFKFACDESRRNHWTENPSSGFYRLAAVWEFIQGIDYADSDICQRSDLRDNVEGLKAHALTLPNCVGFNTNGWFKSDCNESRRQQWTNKPSRGFYRRVHPWEFLQGIDFDGSDICHRPDLRDNVEALKAHALTLPNCVGFNTNGWFKHTCPEGSRRDWTAGPSCGFYRRV</sequence>
<name>A0ABQ8V192_9EUKA</name>